<evidence type="ECO:0000313" key="5">
    <source>
        <dbReference type="Proteomes" id="UP000179230"/>
    </source>
</evidence>
<proteinExistence type="predicted"/>
<feature type="transmembrane region" description="Helical" evidence="3">
    <location>
        <begin position="109"/>
        <end position="131"/>
    </location>
</feature>
<reference evidence="4 5" key="1">
    <citation type="journal article" date="2016" name="Nat. Commun.">
        <title>Thousands of microbial genomes shed light on interconnected biogeochemical processes in an aquifer system.</title>
        <authorList>
            <person name="Anantharaman K."/>
            <person name="Brown C.T."/>
            <person name="Hug L.A."/>
            <person name="Sharon I."/>
            <person name="Castelle C.J."/>
            <person name="Probst A.J."/>
            <person name="Thomas B.C."/>
            <person name="Singh A."/>
            <person name="Wilkins M.J."/>
            <person name="Karaoz U."/>
            <person name="Brodie E.L."/>
            <person name="Williams K.H."/>
            <person name="Hubbard S.S."/>
            <person name="Banfield J.F."/>
        </authorList>
    </citation>
    <scope>NUCLEOTIDE SEQUENCE [LARGE SCALE GENOMIC DNA]</scope>
</reference>
<dbReference type="EMBL" id="MFMT01000001">
    <property type="protein sequence ID" value="OGG89371.1"/>
    <property type="molecule type" value="Genomic_DNA"/>
</dbReference>
<keyword evidence="3" id="KW-1133">Transmembrane helix</keyword>
<gene>
    <name evidence="4" type="ORF">A2592_01340</name>
</gene>
<evidence type="ECO:0000313" key="4">
    <source>
        <dbReference type="EMBL" id="OGG89371.1"/>
    </source>
</evidence>
<comment type="caution">
    <text evidence="4">The sequence shown here is derived from an EMBL/GenBank/DDBJ whole genome shotgun (WGS) entry which is preliminary data.</text>
</comment>
<keyword evidence="3" id="KW-0472">Membrane</keyword>
<dbReference type="AlphaFoldDB" id="A0A1F6FU30"/>
<evidence type="ECO:0000256" key="1">
    <source>
        <dbReference type="SAM" id="Coils"/>
    </source>
</evidence>
<protein>
    <submittedName>
        <fullName evidence="4">Uncharacterized protein</fullName>
    </submittedName>
</protein>
<feature type="coiled-coil region" evidence="1">
    <location>
        <begin position="63"/>
        <end position="90"/>
    </location>
</feature>
<feature type="region of interest" description="Disordered" evidence="2">
    <location>
        <begin position="27"/>
        <end position="60"/>
    </location>
</feature>
<feature type="transmembrane region" description="Helical" evidence="3">
    <location>
        <begin position="143"/>
        <end position="161"/>
    </location>
</feature>
<keyword evidence="3" id="KW-0812">Transmembrane</keyword>
<organism evidence="4 5">
    <name type="scientific">Candidatus Kaiserbacteria bacterium RIFOXYD1_FULL_42_15</name>
    <dbReference type="NCBI Taxonomy" id="1798532"/>
    <lineage>
        <taxon>Bacteria</taxon>
        <taxon>Candidatus Kaiseribacteriota</taxon>
    </lineage>
</organism>
<dbReference type="Proteomes" id="UP000179230">
    <property type="component" value="Unassembled WGS sequence"/>
</dbReference>
<name>A0A1F6FU30_9BACT</name>
<evidence type="ECO:0000256" key="3">
    <source>
        <dbReference type="SAM" id="Phobius"/>
    </source>
</evidence>
<sequence length="237" mass="26791">MGSKQQAKIEELNAKISELNLEVGRLSDDLKNEKSQNKNILETKELEQKTQDSAKEELHKNEKVVLNSKIDSLESDLEDKQDQLDRKELKKLAEAFSEQEQINKDEQKIWLISLCVASGLLIIYAVFSIFLVSGKPWLERITYYAIDIILISGVWFCIAQFTEASRLKNDYGNRKTLAQTFNNILNNLAEDQTIKTKFIEKTTDILCAPVGSSGKEPVLSKKVLKDIAEIVGAVANK</sequence>
<accession>A0A1F6FU30</accession>
<keyword evidence="1" id="KW-0175">Coiled coil</keyword>
<evidence type="ECO:0000256" key="2">
    <source>
        <dbReference type="SAM" id="MobiDB-lite"/>
    </source>
</evidence>